<feature type="region of interest" description="Disordered" evidence="1">
    <location>
        <begin position="52"/>
        <end position="89"/>
    </location>
</feature>
<dbReference type="AlphaFoldDB" id="A0A1I4V7Z3"/>
<protein>
    <submittedName>
        <fullName evidence="2">Uncharacterized protein</fullName>
    </submittedName>
</protein>
<sequence length="89" mass="9703">MKFAVQAQFLCVVLRLSCDFASAWHLAPGTVRCIIHHEQSPQGVVCRPKHCKGGEPGEAAGRSSQCPESLRGRTRWRNPEGGSNSDRSA</sequence>
<name>A0A1I4V7Z3_9PROT</name>
<gene>
    <name evidence="2" type="ORF">SAMN05421863_107715</name>
</gene>
<accession>A0A1I4V7Z3</accession>
<evidence type="ECO:0000313" key="3">
    <source>
        <dbReference type="Proteomes" id="UP000183287"/>
    </source>
</evidence>
<dbReference type="EMBL" id="FOUB01000077">
    <property type="protein sequence ID" value="SFM97268.1"/>
    <property type="molecule type" value="Genomic_DNA"/>
</dbReference>
<proteinExistence type="predicted"/>
<keyword evidence="3" id="KW-1185">Reference proteome</keyword>
<dbReference type="Proteomes" id="UP000183287">
    <property type="component" value="Unassembled WGS sequence"/>
</dbReference>
<organism evidence="2 3">
    <name type="scientific">Nitrosomonas communis</name>
    <dbReference type="NCBI Taxonomy" id="44574"/>
    <lineage>
        <taxon>Bacteria</taxon>
        <taxon>Pseudomonadati</taxon>
        <taxon>Pseudomonadota</taxon>
        <taxon>Betaproteobacteria</taxon>
        <taxon>Nitrosomonadales</taxon>
        <taxon>Nitrosomonadaceae</taxon>
        <taxon>Nitrosomonas</taxon>
    </lineage>
</organism>
<evidence type="ECO:0000256" key="1">
    <source>
        <dbReference type="SAM" id="MobiDB-lite"/>
    </source>
</evidence>
<reference evidence="3" key="1">
    <citation type="submission" date="2016-10" db="EMBL/GenBank/DDBJ databases">
        <authorList>
            <person name="Varghese N."/>
            <person name="Submissions S."/>
        </authorList>
    </citation>
    <scope>NUCLEOTIDE SEQUENCE [LARGE SCALE GENOMIC DNA]</scope>
    <source>
        <strain evidence="3">Nm44</strain>
    </source>
</reference>
<evidence type="ECO:0000313" key="2">
    <source>
        <dbReference type="EMBL" id="SFM97268.1"/>
    </source>
</evidence>